<keyword evidence="1" id="KW-0732">Signal</keyword>
<feature type="chain" id="PRO_5031313013" evidence="1">
    <location>
        <begin position="31"/>
        <end position="378"/>
    </location>
</feature>
<dbReference type="AlphaFoldDB" id="A0A7W9CV67"/>
<dbReference type="Pfam" id="PF07486">
    <property type="entry name" value="Hydrolase_2"/>
    <property type="match status" value="1"/>
</dbReference>
<feature type="signal peptide" evidence="1">
    <location>
        <begin position="1"/>
        <end position="30"/>
    </location>
</feature>
<dbReference type="EMBL" id="JACHOO010000002">
    <property type="protein sequence ID" value="MBB5751952.1"/>
    <property type="molecule type" value="Genomic_DNA"/>
</dbReference>
<reference evidence="3 4" key="1">
    <citation type="submission" date="2020-08" db="EMBL/GenBank/DDBJ databases">
        <title>Genomic Encyclopedia of Type Strains, Phase IV (KMG-IV): sequencing the most valuable type-strain genomes for metagenomic binning, comparative biology and taxonomic classification.</title>
        <authorList>
            <person name="Goeker M."/>
        </authorList>
    </citation>
    <scope>NUCLEOTIDE SEQUENCE [LARGE SCALE GENOMIC DNA]</scope>
    <source>
        <strain evidence="3 4">DSM 16268</strain>
    </source>
</reference>
<proteinExistence type="predicted"/>
<feature type="domain" description="Cell wall hydrolase SleB" evidence="2">
    <location>
        <begin position="259"/>
        <end position="370"/>
    </location>
</feature>
<dbReference type="InterPro" id="IPR011105">
    <property type="entry name" value="Cell_wall_hydrolase_SleB"/>
</dbReference>
<dbReference type="RefSeq" id="WP_183853176.1">
    <property type="nucleotide sequence ID" value="NZ_JACHOO010000002.1"/>
</dbReference>
<evidence type="ECO:0000259" key="2">
    <source>
        <dbReference type="Pfam" id="PF07486"/>
    </source>
</evidence>
<keyword evidence="4" id="KW-1185">Reference proteome</keyword>
<accession>A0A7W9CV67</accession>
<dbReference type="Gene3D" id="1.10.10.2520">
    <property type="entry name" value="Cell wall hydrolase SleB, domain 1"/>
    <property type="match status" value="1"/>
</dbReference>
<dbReference type="GO" id="GO:0016787">
    <property type="term" value="F:hydrolase activity"/>
    <property type="evidence" value="ECO:0007669"/>
    <property type="project" value="UniProtKB-KW"/>
</dbReference>
<name>A0A7W9CV67_9HYPH</name>
<organism evidence="3 4">
    <name type="scientific">Prosthecomicrobium pneumaticum</name>
    <dbReference type="NCBI Taxonomy" id="81895"/>
    <lineage>
        <taxon>Bacteria</taxon>
        <taxon>Pseudomonadati</taxon>
        <taxon>Pseudomonadota</taxon>
        <taxon>Alphaproteobacteria</taxon>
        <taxon>Hyphomicrobiales</taxon>
        <taxon>Kaistiaceae</taxon>
        <taxon>Prosthecomicrobium</taxon>
    </lineage>
</organism>
<evidence type="ECO:0000256" key="1">
    <source>
        <dbReference type="SAM" id="SignalP"/>
    </source>
</evidence>
<evidence type="ECO:0000313" key="3">
    <source>
        <dbReference type="EMBL" id="MBB5751952.1"/>
    </source>
</evidence>
<dbReference type="InterPro" id="IPR042047">
    <property type="entry name" value="SleB_dom1"/>
</dbReference>
<evidence type="ECO:0000313" key="4">
    <source>
        <dbReference type="Proteomes" id="UP000523821"/>
    </source>
</evidence>
<protein>
    <submittedName>
        <fullName evidence="3">Spore germination cell wall hydrolase CwlJ-like protein</fullName>
    </submittedName>
</protein>
<sequence>MARPRPALRRRSGFGTLLFNRLFLPAIAGAALLAGSATDVAYQDVAEMFGGKVPAAERWLARLVPTPSGSVHVASLAPSAAERLAATAEIVVTPRLDTIVKGAVAPTFEPPEVNRAPKGDLAMTRLRPVVVSAFTAGVLAREASVFDAAPGEAVALLLPKDATKAIAAVVRGKRGSAAAATPGAAVAETDAIAYAPSDPAADGAPFDALLGKPGTGAPMAIGKDGKRDHFWVTFPIPQAAKSKSEQRCLAEAIYFEARSEPIKGQLAVAQVVINRLKNPAYPATICGVVYQNRTMRNACQFSFACDGIKDRVTDRRAWSTAQTLARRVLFENNWWSADVGSATHYHATYVRPRWARTMKKMQKIGRHVFYKTYGGGWS</sequence>
<keyword evidence="3" id="KW-0378">Hydrolase</keyword>
<gene>
    <name evidence="3" type="ORF">GGQ63_001004</name>
</gene>
<dbReference type="Proteomes" id="UP000523821">
    <property type="component" value="Unassembled WGS sequence"/>
</dbReference>
<comment type="caution">
    <text evidence="3">The sequence shown here is derived from an EMBL/GenBank/DDBJ whole genome shotgun (WGS) entry which is preliminary data.</text>
</comment>